<dbReference type="Proteomes" id="UP000638648">
    <property type="component" value="Unassembled WGS sequence"/>
</dbReference>
<dbReference type="PROSITE" id="PS51186">
    <property type="entry name" value="GNAT"/>
    <property type="match status" value="1"/>
</dbReference>
<dbReference type="GO" id="GO:0005737">
    <property type="term" value="C:cytoplasm"/>
    <property type="evidence" value="ECO:0007669"/>
    <property type="project" value="TreeGrafter"/>
</dbReference>
<organism evidence="5 6">
    <name type="scientific">Actinopolymorpha pittospori</name>
    <dbReference type="NCBI Taxonomy" id="648752"/>
    <lineage>
        <taxon>Bacteria</taxon>
        <taxon>Bacillati</taxon>
        <taxon>Actinomycetota</taxon>
        <taxon>Actinomycetes</taxon>
        <taxon>Propionibacteriales</taxon>
        <taxon>Actinopolymorphaceae</taxon>
        <taxon>Actinopolymorpha</taxon>
    </lineage>
</organism>
<protein>
    <submittedName>
        <fullName evidence="5">Ribosomal-protein-alanine N-acetyltransferase</fullName>
        <ecNumber evidence="5">2.3.1.267</ecNumber>
    </submittedName>
</protein>
<dbReference type="Gene3D" id="3.40.630.30">
    <property type="match status" value="1"/>
</dbReference>
<feature type="domain" description="N-acetyltransferase" evidence="4">
    <location>
        <begin position="5"/>
        <end position="162"/>
    </location>
</feature>
<accession>A0A927MQI0</accession>
<dbReference type="RefSeq" id="WP_192749437.1">
    <property type="nucleotide sequence ID" value="NZ_BAABJL010000030.1"/>
</dbReference>
<keyword evidence="1 5" id="KW-0808">Transferase</keyword>
<proteinExistence type="inferred from homology"/>
<keyword evidence="2 5" id="KW-0012">Acyltransferase</keyword>
<comment type="caution">
    <text evidence="5">The sequence shown here is derived from an EMBL/GenBank/DDBJ whole genome shotgun (WGS) entry which is preliminary data.</text>
</comment>
<dbReference type="SUPFAM" id="SSF55729">
    <property type="entry name" value="Acyl-CoA N-acyltransferases (Nat)"/>
    <property type="match status" value="1"/>
</dbReference>
<evidence type="ECO:0000259" key="4">
    <source>
        <dbReference type="PROSITE" id="PS51186"/>
    </source>
</evidence>
<evidence type="ECO:0000256" key="1">
    <source>
        <dbReference type="ARBA" id="ARBA00022679"/>
    </source>
</evidence>
<keyword evidence="6" id="KW-1185">Reference proteome</keyword>
<name>A0A927MQI0_9ACTN</name>
<comment type="similarity">
    <text evidence="3">Belongs to the acetyltransferase family. RimJ subfamily.</text>
</comment>
<dbReference type="PANTHER" id="PTHR43792">
    <property type="entry name" value="GNAT FAMILY, PUTATIVE (AFU_ORTHOLOGUE AFUA_3G00765)-RELATED-RELATED"/>
    <property type="match status" value="1"/>
</dbReference>
<gene>
    <name evidence="5" type="ORF">HEB94_001879</name>
</gene>
<sequence>MLDSIALKPATPDHAEAVTAALIRNRDHMRRWDPDRPASFFTPEAQAERLANPDVHRWHLVDGDLIVGEATLSNLVRGALSSVDLGYWVDAAYTGRGLATRLAEESCRAARDDLGLHRVGASTLVDNVVSQRVLHKCGFEQIGTAPRYLHINGEWRDNHLFQRILYDGPHQRAS</sequence>
<evidence type="ECO:0000313" key="6">
    <source>
        <dbReference type="Proteomes" id="UP000638648"/>
    </source>
</evidence>
<dbReference type="Pfam" id="PF13302">
    <property type="entry name" value="Acetyltransf_3"/>
    <property type="match status" value="1"/>
</dbReference>
<dbReference type="AlphaFoldDB" id="A0A927MQI0"/>
<reference evidence="5" key="1">
    <citation type="submission" date="2020-10" db="EMBL/GenBank/DDBJ databases">
        <title>Sequencing the genomes of 1000 actinobacteria strains.</title>
        <authorList>
            <person name="Klenk H.-P."/>
        </authorList>
    </citation>
    <scope>NUCLEOTIDE SEQUENCE</scope>
    <source>
        <strain evidence="5">DSM 45354</strain>
    </source>
</reference>
<dbReference type="InterPro" id="IPR051531">
    <property type="entry name" value="N-acetyltransferase"/>
</dbReference>
<dbReference type="GO" id="GO:0008999">
    <property type="term" value="F:protein-N-terminal-alanine acetyltransferase activity"/>
    <property type="evidence" value="ECO:0007669"/>
    <property type="project" value="UniProtKB-EC"/>
</dbReference>
<evidence type="ECO:0000256" key="3">
    <source>
        <dbReference type="ARBA" id="ARBA00038502"/>
    </source>
</evidence>
<dbReference type="InterPro" id="IPR016181">
    <property type="entry name" value="Acyl_CoA_acyltransferase"/>
</dbReference>
<dbReference type="PANTHER" id="PTHR43792:SF8">
    <property type="entry name" value="[RIBOSOMAL PROTEIN US5]-ALANINE N-ACETYLTRANSFERASE"/>
    <property type="match status" value="1"/>
</dbReference>
<evidence type="ECO:0000256" key="2">
    <source>
        <dbReference type="ARBA" id="ARBA00023315"/>
    </source>
</evidence>
<dbReference type="InterPro" id="IPR000182">
    <property type="entry name" value="GNAT_dom"/>
</dbReference>
<dbReference type="EC" id="2.3.1.267" evidence="5"/>
<dbReference type="EMBL" id="JADBEM010000001">
    <property type="protein sequence ID" value="MBE1605031.1"/>
    <property type="molecule type" value="Genomic_DNA"/>
</dbReference>
<evidence type="ECO:0000313" key="5">
    <source>
        <dbReference type="EMBL" id="MBE1605031.1"/>
    </source>
</evidence>